<gene>
    <name evidence="1" type="ORF">CAOG_009308</name>
</gene>
<protein>
    <submittedName>
        <fullName evidence="1">Uncharacterized protein</fullName>
    </submittedName>
</protein>
<evidence type="ECO:0000313" key="2">
    <source>
        <dbReference type="Proteomes" id="UP000008743"/>
    </source>
</evidence>
<evidence type="ECO:0000313" key="1">
    <source>
        <dbReference type="EMBL" id="KJE88875.1"/>
    </source>
</evidence>
<name>A0A0D2WH51_CAPO3</name>
<dbReference type="InParanoid" id="A0A0D2WH51"/>
<organism evidence="1 2">
    <name type="scientific">Capsaspora owczarzaki (strain ATCC 30864)</name>
    <dbReference type="NCBI Taxonomy" id="595528"/>
    <lineage>
        <taxon>Eukaryota</taxon>
        <taxon>Filasterea</taxon>
        <taxon>Capsaspora</taxon>
    </lineage>
</organism>
<reference evidence="2" key="1">
    <citation type="submission" date="2011-02" db="EMBL/GenBank/DDBJ databases">
        <title>The Genome Sequence of Capsaspora owczarzaki ATCC 30864.</title>
        <authorList>
            <person name="Russ C."/>
            <person name="Cuomo C."/>
            <person name="Burger G."/>
            <person name="Gray M.W."/>
            <person name="Holland P.W.H."/>
            <person name="King N."/>
            <person name="Lang F.B.F."/>
            <person name="Roger A.J."/>
            <person name="Ruiz-Trillo I."/>
            <person name="Young S.K."/>
            <person name="Zeng Q."/>
            <person name="Gargeya S."/>
            <person name="Alvarado L."/>
            <person name="Berlin A."/>
            <person name="Chapman S.B."/>
            <person name="Chen Z."/>
            <person name="Freedman E."/>
            <person name="Gellesch M."/>
            <person name="Goldberg J."/>
            <person name="Griggs A."/>
            <person name="Gujja S."/>
            <person name="Heilman E."/>
            <person name="Heiman D."/>
            <person name="Howarth C."/>
            <person name="Mehta T."/>
            <person name="Neiman D."/>
            <person name="Pearson M."/>
            <person name="Roberts A."/>
            <person name="Saif S."/>
            <person name="Shea T."/>
            <person name="Shenoy N."/>
            <person name="Sisk P."/>
            <person name="Stolte C."/>
            <person name="Sykes S."/>
            <person name="White J."/>
            <person name="Yandava C."/>
            <person name="Haas B."/>
            <person name="Nusbaum C."/>
            <person name="Birren B."/>
        </authorList>
    </citation>
    <scope>NUCLEOTIDE SEQUENCE</scope>
    <source>
        <strain evidence="2">ATCC 30864</strain>
    </source>
</reference>
<sequence>MSFESLRLIRDSMWSAEGCAAAPAAMAEASVLEGEVSDAALAGRRVDSPEEAGNDNRLRCDMGTIGPDDPAERCPAAPLTPPAPPILLLVPDEVLLEATTPSVLDIETTSSLSDKGRMSLVARVRLLRLFSRSLSYRRTENIAIGALWRGRTTTRALVTERPLVALVARKLALGST</sequence>
<dbReference type="Proteomes" id="UP000008743">
    <property type="component" value="Unassembled WGS sequence"/>
</dbReference>
<accession>A0A0D2WH51</accession>
<keyword evidence="2" id="KW-1185">Reference proteome</keyword>
<dbReference type="EMBL" id="KE346360">
    <property type="protein sequence ID" value="KJE88875.1"/>
    <property type="molecule type" value="Genomic_DNA"/>
</dbReference>
<proteinExistence type="predicted"/>
<dbReference type="AlphaFoldDB" id="A0A0D2WH51"/>